<evidence type="ECO:0000259" key="2">
    <source>
        <dbReference type="Pfam" id="PF01379"/>
    </source>
</evidence>
<keyword evidence="4" id="KW-1185">Reference proteome</keyword>
<feature type="region of interest" description="Disordered" evidence="1">
    <location>
        <begin position="1"/>
        <end position="35"/>
    </location>
</feature>
<evidence type="ECO:0000256" key="1">
    <source>
        <dbReference type="SAM" id="MobiDB-lite"/>
    </source>
</evidence>
<sequence>MASAPSLSEMPDPPTPLPPSSTTASTSPATDLPTINIGTRRSLLARIQTDIVEKALKEAHPERRYEIHAMSTMGDKNQ</sequence>
<protein>
    <submittedName>
        <fullName evidence="3">Porphobilinogen deaminase</fullName>
        <ecNumber evidence="3">2.5.1.61</ecNumber>
    </submittedName>
</protein>
<keyword evidence="3" id="KW-0808">Transferase</keyword>
<reference evidence="3 4" key="1">
    <citation type="submission" date="2023-08" db="EMBL/GenBank/DDBJ databases">
        <title>Black Yeasts Isolated from many extreme environments.</title>
        <authorList>
            <person name="Coleine C."/>
            <person name="Stajich J.E."/>
            <person name="Selbmann L."/>
        </authorList>
    </citation>
    <scope>NUCLEOTIDE SEQUENCE [LARGE SCALE GENOMIC DNA]</scope>
    <source>
        <strain evidence="3 4">CCFEE 536</strain>
    </source>
</reference>
<evidence type="ECO:0000313" key="3">
    <source>
        <dbReference type="EMBL" id="KAK5089722.1"/>
    </source>
</evidence>
<evidence type="ECO:0000313" key="4">
    <source>
        <dbReference type="Proteomes" id="UP001357485"/>
    </source>
</evidence>
<gene>
    <name evidence="3" type="primary">HEM3_2</name>
    <name evidence="3" type="ORF">LTR16_007870</name>
</gene>
<dbReference type="Pfam" id="PF01379">
    <property type="entry name" value="Porphobil_deam"/>
    <property type="match status" value="1"/>
</dbReference>
<dbReference type="Proteomes" id="UP001357485">
    <property type="component" value="Unassembled WGS sequence"/>
</dbReference>
<organism evidence="3 4">
    <name type="scientific">Cryomyces antarcticus</name>
    <dbReference type="NCBI Taxonomy" id="329879"/>
    <lineage>
        <taxon>Eukaryota</taxon>
        <taxon>Fungi</taxon>
        <taxon>Dikarya</taxon>
        <taxon>Ascomycota</taxon>
        <taxon>Pezizomycotina</taxon>
        <taxon>Dothideomycetes</taxon>
        <taxon>Dothideomycetes incertae sedis</taxon>
        <taxon>Cryomyces</taxon>
    </lineage>
</organism>
<feature type="domain" description="Porphobilinogen deaminase N-terminal" evidence="2">
    <location>
        <begin position="35"/>
        <end position="78"/>
    </location>
</feature>
<feature type="compositionally biased region" description="Low complexity" evidence="1">
    <location>
        <begin position="20"/>
        <end position="34"/>
    </location>
</feature>
<feature type="non-terminal residue" evidence="3">
    <location>
        <position position="78"/>
    </location>
</feature>
<dbReference type="EC" id="2.5.1.61" evidence="3"/>
<dbReference type="InterPro" id="IPR022417">
    <property type="entry name" value="Porphobilin_deaminase_N"/>
</dbReference>
<name>A0ABR0K7G4_9PEZI</name>
<dbReference type="GO" id="GO:0004418">
    <property type="term" value="F:hydroxymethylbilane synthase activity"/>
    <property type="evidence" value="ECO:0007669"/>
    <property type="project" value="UniProtKB-EC"/>
</dbReference>
<comment type="caution">
    <text evidence="3">The sequence shown here is derived from an EMBL/GenBank/DDBJ whole genome shotgun (WGS) entry which is preliminary data.</text>
</comment>
<accession>A0ABR0K7G4</accession>
<dbReference type="Gene3D" id="3.40.190.10">
    <property type="entry name" value="Periplasmic binding protein-like II"/>
    <property type="match status" value="1"/>
</dbReference>
<proteinExistence type="predicted"/>
<dbReference type="EMBL" id="JAVRRA010026378">
    <property type="protein sequence ID" value="KAK5089722.1"/>
    <property type="molecule type" value="Genomic_DNA"/>
</dbReference>
<dbReference type="SUPFAM" id="SSF53850">
    <property type="entry name" value="Periplasmic binding protein-like II"/>
    <property type="match status" value="1"/>
</dbReference>